<dbReference type="Proteomes" id="UP000749559">
    <property type="component" value="Unassembled WGS sequence"/>
</dbReference>
<gene>
    <name evidence="1" type="ORF">OFUS_LOCUS6797</name>
</gene>
<proteinExistence type="predicted"/>
<evidence type="ECO:0000313" key="2">
    <source>
        <dbReference type="Proteomes" id="UP000749559"/>
    </source>
</evidence>
<organism evidence="1 2">
    <name type="scientific">Owenia fusiformis</name>
    <name type="common">Polychaete worm</name>
    <dbReference type="NCBI Taxonomy" id="6347"/>
    <lineage>
        <taxon>Eukaryota</taxon>
        <taxon>Metazoa</taxon>
        <taxon>Spiralia</taxon>
        <taxon>Lophotrochozoa</taxon>
        <taxon>Annelida</taxon>
        <taxon>Polychaeta</taxon>
        <taxon>Sedentaria</taxon>
        <taxon>Canalipalpata</taxon>
        <taxon>Sabellida</taxon>
        <taxon>Oweniida</taxon>
        <taxon>Oweniidae</taxon>
        <taxon>Owenia</taxon>
    </lineage>
</organism>
<accession>A0A8J1USW3</accession>
<dbReference type="EMBL" id="CAIIXF020000003">
    <property type="protein sequence ID" value="CAH1780053.1"/>
    <property type="molecule type" value="Genomic_DNA"/>
</dbReference>
<dbReference type="AlphaFoldDB" id="A0A8J1USW3"/>
<name>A0A8J1USW3_OWEFU</name>
<protein>
    <submittedName>
        <fullName evidence="1">Uncharacterized protein</fullName>
    </submittedName>
</protein>
<keyword evidence="2" id="KW-1185">Reference proteome</keyword>
<sequence length="239" mass="27689">MMIKVVTAVLFGCVAVALADSYVTESYETEAYATPTYQKNDGYGYDASYVYDRRPYGYVRKYDKYGRRDYGYGRKDYGYGYDRRDYGYGYDRKDYGYGYDSKDSYAHEDKYAYPSYDAPRSYDAPKETYGYKDTKYSYCDTYGSGSYMYNMCRKCASYSEKFTCEKAYYPAQSYTVKTKPAHVPMAQFSMRNSAFVLPDIKLLKRENAAFNKLVFSGTLLPLNLRSLIPSIVHVFNIAV</sequence>
<reference evidence="1" key="1">
    <citation type="submission" date="2022-03" db="EMBL/GenBank/DDBJ databases">
        <authorList>
            <person name="Martin C."/>
        </authorList>
    </citation>
    <scope>NUCLEOTIDE SEQUENCE</scope>
</reference>
<evidence type="ECO:0000313" key="1">
    <source>
        <dbReference type="EMBL" id="CAH1780053.1"/>
    </source>
</evidence>
<comment type="caution">
    <text evidence="1">The sequence shown here is derived from an EMBL/GenBank/DDBJ whole genome shotgun (WGS) entry which is preliminary data.</text>
</comment>